<sequence>MGKKKDFRPMKPICCSRVHPNLHHNIAEEILGDIGSLRFHEIDSNEGSTKDYSTFVMGLFICRNRACPRTIWGSGMAGVQMELPRFTSGGRLPHKAHLCQGCKRGICRELTG</sequence>
<evidence type="ECO:0008006" key="3">
    <source>
        <dbReference type="Google" id="ProtNLM"/>
    </source>
</evidence>
<accession>A0A6A7BAU6</accession>
<protein>
    <recommendedName>
        <fullName evidence="3">Zinc-binding domain-containing protein</fullName>
    </recommendedName>
</protein>
<keyword evidence="2" id="KW-1185">Reference proteome</keyword>
<gene>
    <name evidence="1" type="ORF">T440DRAFT_489319</name>
</gene>
<proteinExistence type="predicted"/>
<reference evidence="1" key="1">
    <citation type="submission" date="2020-01" db="EMBL/GenBank/DDBJ databases">
        <authorList>
            <consortium name="DOE Joint Genome Institute"/>
            <person name="Haridas S."/>
            <person name="Albert R."/>
            <person name="Binder M."/>
            <person name="Bloem J."/>
            <person name="Labutti K."/>
            <person name="Salamov A."/>
            <person name="Andreopoulos B."/>
            <person name="Baker S.E."/>
            <person name="Barry K."/>
            <person name="Bills G."/>
            <person name="Bluhm B.H."/>
            <person name="Cannon C."/>
            <person name="Castanera R."/>
            <person name="Culley D.E."/>
            <person name="Daum C."/>
            <person name="Ezra D."/>
            <person name="Gonzalez J.B."/>
            <person name="Henrissat B."/>
            <person name="Kuo A."/>
            <person name="Liang C."/>
            <person name="Lipzen A."/>
            <person name="Lutzoni F."/>
            <person name="Magnuson J."/>
            <person name="Mondo S."/>
            <person name="Nolan M."/>
            <person name="Ohm R."/>
            <person name="Pangilinan J."/>
            <person name="Park H.-J."/>
            <person name="Ramirez L."/>
            <person name="Alfaro M."/>
            <person name="Sun H."/>
            <person name="Tritt A."/>
            <person name="Yoshinaga Y."/>
            <person name="Zwiers L.-H."/>
            <person name="Turgeon B.G."/>
            <person name="Goodwin S.B."/>
            <person name="Spatafora J.W."/>
            <person name="Crous P.W."/>
            <person name="Grigoriev I.V."/>
        </authorList>
    </citation>
    <scope>NUCLEOTIDE SEQUENCE</scope>
    <source>
        <strain evidence="1">IPT5</strain>
    </source>
</reference>
<evidence type="ECO:0000313" key="2">
    <source>
        <dbReference type="Proteomes" id="UP000799423"/>
    </source>
</evidence>
<name>A0A6A7BAU6_9PLEO</name>
<evidence type="ECO:0000313" key="1">
    <source>
        <dbReference type="EMBL" id="KAF2851308.1"/>
    </source>
</evidence>
<dbReference type="Proteomes" id="UP000799423">
    <property type="component" value="Unassembled WGS sequence"/>
</dbReference>
<organism evidence="1 2">
    <name type="scientific">Plenodomus tracheiphilus IPT5</name>
    <dbReference type="NCBI Taxonomy" id="1408161"/>
    <lineage>
        <taxon>Eukaryota</taxon>
        <taxon>Fungi</taxon>
        <taxon>Dikarya</taxon>
        <taxon>Ascomycota</taxon>
        <taxon>Pezizomycotina</taxon>
        <taxon>Dothideomycetes</taxon>
        <taxon>Pleosporomycetidae</taxon>
        <taxon>Pleosporales</taxon>
        <taxon>Pleosporineae</taxon>
        <taxon>Leptosphaeriaceae</taxon>
        <taxon>Plenodomus</taxon>
    </lineage>
</organism>
<dbReference type="EMBL" id="MU006303">
    <property type="protein sequence ID" value="KAF2851308.1"/>
    <property type="molecule type" value="Genomic_DNA"/>
</dbReference>
<dbReference type="AlphaFoldDB" id="A0A6A7BAU6"/>